<dbReference type="InterPro" id="IPR013216">
    <property type="entry name" value="Methyltransf_11"/>
</dbReference>
<proteinExistence type="predicted"/>
<dbReference type="Pfam" id="PF08241">
    <property type="entry name" value="Methyltransf_11"/>
    <property type="match status" value="1"/>
</dbReference>
<evidence type="ECO:0000313" key="2">
    <source>
        <dbReference type="EMBL" id="AFZ13624.1"/>
    </source>
</evidence>
<dbReference type="OrthoDB" id="9794124at2"/>
<dbReference type="AlphaFoldDB" id="K9W1F1"/>
<dbReference type="Proteomes" id="UP000010472">
    <property type="component" value="Chromosome"/>
</dbReference>
<dbReference type="GO" id="GO:0008757">
    <property type="term" value="F:S-adenosylmethionine-dependent methyltransferase activity"/>
    <property type="evidence" value="ECO:0007669"/>
    <property type="project" value="InterPro"/>
</dbReference>
<dbReference type="PATRIC" id="fig|1173022.3.peg.3013"/>
<reference evidence="2 3" key="1">
    <citation type="submission" date="2012-06" db="EMBL/GenBank/DDBJ databases">
        <title>Finished chromosome of genome of Crinalium epipsammum PCC 9333.</title>
        <authorList>
            <consortium name="US DOE Joint Genome Institute"/>
            <person name="Gugger M."/>
            <person name="Coursin T."/>
            <person name="Rippka R."/>
            <person name="Tandeau De Marsac N."/>
            <person name="Huntemann M."/>
            <person name="Wei C.-L."/>
            <person name="Han J."/>
            <person name="Detter J.C."/>
            <person name="Han C."/>
            <person name="Tapia R."/>
            <person name="Davenport K."/>
            <person name="Daligault H."/>
            <person name="Erkkila T."/>
            <person name="Gu W."/>
            <person name="Munk A.C.C."/>
            <person name="Teshima H."/>
            <person name="Xu Y."/>
            <person name="Chain P."/>
            <person name="Chen A."/>
            <person name="Krypides N."/>
            <person name="Mavromatis K."/>
            <person name="Markowitz V."/>
            <person name="Szeto E."/>
            <person name="Ivanova N."/>
            <person name="Mikhailova N."/>
            <person name="Ovchinnikova G."/>
            <person name="Pagani I."/>
            <person name="Pati A."/>
            <person name="Goodwin L."/>
            <person name="Peters L."/>
            <person name="Pitluck S."/>
            <person name="Woyke T."/>
            <person name="Kerfeld C."/>
        </authorList>
    </citation>
    <scope>NUCLEOTIDE SEQUENCE [LARGE SCALE GENOMIC DNA]</scope>
    <source>
        <strain evidence="2 3">PCC 9333</strain>
    </source>
</reference>
<name>K9W1F1_9CYAN</name>
<sequence length="259" mass="29270">MNKEQLKLIVQRTLPGSALDWLKTQRQAYKHDPPLGRVSWGDLRRLTPISAFWGLERGQPLDRYYIEKFLVQNSRDIQGRVLEIGDNSYTRRFGGDRVTKSDILHAVEDNPLATIVGDLADAPQIPSDQFDCFILTQTLQYVYDLQRALKTIHRILKPGGVVLVTLPNLTPIVDPESEGSGWGSSCWYWGFTLASAQRLFAEVFSPENVHVEPHGNVLAATAFLQGISTQELKQEELDECDPRYQVLITVRAVKREVAP</sequence>
<dbReference type="HOGENOM" id="CLU_100864_0_0_3"/>
<keyword evidence="2" id="KW-0808">Transferase</keyword>
<dbReference type="CDD" id="cd02440">
    <property type="entry name" value="AdoMet_MTases"/>
    <property type="match status" value="1"/>
</dbReference>
<dbReference type="Gene3D" id="3.40.50.150">
    <property type="entry name" value="Vaccinia Virus protein VP39"/>
    <property type="match status" value="1"/>
</dbReference>
<dbReference type="GO" id="GO:0032259">
    <property type="term" value="P:methylation"/>
    <property type="evidence" value="ECO:0007669"/>
    <property type="project" value="UniProtKB-KW"/>
</dbReference>
<evidence type="ECO:0000313" key="3">
    <source>
        <dbReference type="Proteomes" id="UP000010472"/>
    </source>
</evidence>
<accession>K9W1F1</accession>
<dbReference type="EMBL" id="CP003620">
    <property type="protein sequence ID" value="AFZ13624.1"/>
    <property type="molecule type" value="Genomic_DNA"/>
</dbReference>
<dbReference type="eggNOG" id="COG2226">
    <property type="taxonomic scope" value="Bacteria"/>
</dbReference>
<dbReference type="SUPFAM" id="SSF53335">
    <property type="entry name" value="S-adenosyl-L-methionine-dependent methyltransferases"/>
    <property type="match status" value="1"/>
</dbReference>
<feature type="domain" description="Methyltransferase type 11" evidence="1">
    <location>
        <begin position="109"/>
        <end position="163"/>
    </location>
</feature>
<gene>
    <name evidence="2" type="ORF">Cri9333_2778</name>
</gene>
<keyword evidence="2" id="KW-0489">Methyltransferase</keyword>
<evidence type="ECO:0000259" key="1">
    <source>
        <dbReference type="Pfam" id="PF08241"/>
    </source>
</evidence>
<organism evidence="2 3">
    <name type="scientific">Crinalium epipsammum PCC 9333</name>
    <dbReference type="NCBI Taxonomy" id="1173022"/>
    <lineage>
        <taxon>Bacteria</taxon>
        <taxon>Bacillati</taxon>
        <taxon>Cyanobacteriota</taxon>
        <taxon>Cyanophyceae</taxon>
        <taxon>Gomontiellales</taxon>
        <taxon>Gomontiellaceae</taxon>
        <taxon>Crinalium</taxon>
    </lineage>
</organism>
<dbReference type="InterPro" id="IPR029063">
    <property type="entry name" value="SAM-dependent_MTases_sf"/>
</dbReference>
<keyword evidence="3" id="KW-1185">Reference proteome</keyword>
<dbReference type="KEGG" id="cep:Cri9333_2778"/>
<protein>
    <submittedName>
        <fullName evidence="2">Methyltransferase type 11</fullName>
    </submittedName>
</protein>
<dbReference type="STRING" id="1173022.Cri9333_2778"/>
<dbReference type="RefSeq" id="WP_015203734.1">
    <property type="nucleotide sequence ID" value="NC_019753.1"/>
</dbReference>